<gene>
    <name evidence="1" type="ORF">FH603_5359</name>
</gene>
<keyword evidence="2" id="KW-1185">Reference proteome</keyword>
<organism evidence="1 2">
    <name type="scientific">Spirosoma utsteinense</name>
    <dbReference type="NCBI Taxonomy" id="2585773"/>
    <lineage>
        <taxon>Bacteria</taxon>
        <taxon>Pseudomonadati</taxon>
        <taxon>Bacteroidota</taxon>
        <taxon>Cytophagia</taxon>
        <taxon>Cytophagales</taxon>
        <taxon>Cytophagaceae</taxon>
        <taxon>Spirosoma</taxon>
    </lineage>
</organism>
<dbReference type="Proteomes" id="UP000700732">
    <property type="component" value="Unassembled WGS sequence"/>
</dbReference>
<evidence type="ECO:0000313" key="2">
    <source>
        <dbReference type="Proteomes" id="UP000700732"/>
    </source>
</evidence>
<reference evidence="1 2" key="1">
    <citation type="submission" date="2019-06" db="EMBL/GenBank/DDBJ databases">
        <title>Spirosoma utsteinense sp. nov. isolated from Antarctic ice-free soils.</title>
        <authorList>
            <person name="Tahon G."/>
        </authorList>
    </citation>
    <scope>NUCLEOTIDE SEQUENCE [LARGE SCALE GENOMIC DNA]</scope>
    <source>
        <strain evidence="1 2">LMG 31447</strain>
    </source>
</reference>
<dbReference type="EMBL" id="VFIA01000061">
    <property type="protein sequence ID" value="MBC3794827.1"/>
    <property type="molecule type" value="Genomic_DNA"/>
</dbReference>
<protein>
    <submittedName>
        <fullName evidence="1">Uncharacterized protein</fullName>
    </submittedName>
</protein>
<accession>A0ABR6WE39</accession>
<sequence length="63" mass="7220">MGRFAETGDPLRDDLWTIVPGFSFRPSPTTVIRGNYRYHWQTDMLGDPPARAAGFQFGFSTYF</sequence>
<proteinExistence type="predicted"/>
<dbReference type="RefSeq" id="WP_186741723.1">
    <property type="nucleotide sequence ID" value="NZ_VFIA01000061.1"/>
</dbReference>
<comment type="caution">
    <text evidence="1">The sequence shown here is derived from an EMBL/GenBank/DDBJ whole genome shotgun (WGS) entry which is preliminary data.</text>
</comment>
<name>A0ABR6WE39_9BACT</name>
<evidence type="ECO:0000313" key="1">
    <source>
        <dbReference type="EMBL" id="MBC3794827.1"/>
    </source>
</evidence>